<dbReference type="EMBL" id="GEVM01023642">
    <property type="protein sequence ID" value="JAU82296.1"/>
    <property type="molecule type" value="Transcribed_RNA"/>
</dbReference>
<protein>
    <recommendedName>
        <fullName evidence="1">Mannosidase Ig/CBM-like domain-containing protein</fullName>
    </recommendedName>
</protein>
<evidence type="ECO:0000259" key="1">
    <source>
        <dbReference type="Pfam" id="PF17786"/>
    </source>
</evidence>
<reference evidence="2" key="1">
    <citation type="submission" date="2016-07" db="EMBL/GenBank/DDBJ databases">
        <title>De novo transcriptome assembly of four accessions of the metal hyperaccumulator plant Noccaea caerulescens.</title>
        <authorList>
            <person name="Blande D."/>
            <person name="Halimaa P."/>
            <person name="Tervahauta A.I."/>
            <person name="Aarts M.G."/>
            <person name="Karenlampi S.O."/>
        </authorList>
    </citation>
    <scope>NUCLEOTIDE SEQUENCE</scope>
</reference>
<sequence>MAKRLYPDTAIFTINNKVYAVNDKLHEVNALAIIKFFALDGRLLKKVEKEVLLKANEVQELHAITPADYEGASQNDAMIYTEIIAGKKDIMSSTAFNVRFKDLNLPPAEISLEFNDQFN</sequence>
<accession>A0A1J3IS01</accession>
<dbReference type="AlphaFoldDB" id="A0A1J3IS01"/>
<organism evidence="2">
    <name type="scientific">Noccaea caerulescens</name>
    <name type="common">Alpine penny-cress</name>
    <name type="synonym">Thlaspi caerulescens</name>
    <dbReference type="NCBI Taxonomy" id="107243"/>
    <lineage>
        <taxon>Eukaryota</taxon>
        <taxon>Viridiplantae</taxon>
        <taxon>Streptophyta</taxon>
        <taxon>Embryophyta</taxon>
        <taxon>Tracheophyta</taxon>
        <taxon>Spermatophyta</taxon>
        <taxon>Magnoliopsida</taxon>
        <taxon>eudicotyledons</taxon>
        <taxon>Gunneridae</taxon>
        <taxon>Pentapetalae</taxon>
        <taxon>rosids</taxon>
        <taxon>malvids</taxon>
        <taxon>Brassicales</taxon>
        <taxon>Brassicaceae</taxon>
        <taxon>Coluteocarpeae</taxon>
        <taxon>Noccaea</taxon>
    </lineage>
</organism>
<dbReference type="Pfam" id="PF17786">
    <property type="entry name" value="Mannosidase_ig"/>
    <property type="match status" value="1"/>
</dbReference>
<feature type="domain" description="Mannosidase Ig/CBM-like" evidence="1">
    <location>
        <begin position="17"/>
        <end position="102"/>
    </location>
</feature>
<dbReference type="InterPro" id="IPR036156">
    <property type="entry name" value="Beta-gal/glucu_dom_sf"/>
</dbReference>
<dbReference type="SUPFAM" id="SSF49303">
    <property type="entry name" value="beta-Galactosidase/glucuronidase domain"/>
    <property type="match status" value="1"/>
</dbReference>
<name>A0A1J3IS01_NOCCA</name>
<evidence type="ECO:0000313" key="2">
    <source>
        <dbReference type="EMBL" id="JAU82296.1"/>
    </source>
</evidence>
<proteinExistence type="predicted"/>
<dbReference type="InterPro" id="IPR041447">
    <property type="entry name" value="Mannosidase_ig"/>
</dbReference>
<gene>
    <name evidence="2" type="ORF">MP_TR18876_c0_g1_i1_g.53861</name>
</gene>